<gene>
    <name evidence="1" type="ORF">AWC38_SpisGene12251</name>
</gene>
<organism evidence="1 2">
    <name type="scientific">Stylophora pistillata</name>
    <name type="common">Smooth cauliflower coral</name>
    <dbReference type="NCBI Taxonomy" id="50429"/>
    <lineage>
        <taxon>Eukaryota</taxon>
        <taxon>Metazoa</taxon>
        <taxon>Cnidaria</taxon>
        <taxon>Anthozoa</taxon>
        <taxon>Hexacorallia</taxon>
        <taxon>Scleractinia</taxon>
        <taxon>Astrocoeniina</taxon>
        <taxon>Pocilloporidae</taxon>
        <taxon>Stylophora</taxon>
    </lineage>
</organism>
<dbReference type="OrthoDB" id="21221at2759"/>
<dbReference type="AlphaFoldDB" id="A0A2B4S3T5"/>
<evidence type="ECO:0000313" key="2">
    <source>
        <dbReference type="Proteomes" id="UP000225706"/>
    </source>
</evidence>
<name>A0A2B4S3T5_STYPI</name>
<evidence type="ECO:0000313" key="1">
    <source>
        <dbReference type="EMBL" id="PFX23182.1"/>
    </source>
</evidence>
<proteinExistence type="predicted"/>
<reference evidence="2" key="1">
    <citation type="journal article" date="2017" name="bioRxiv">
        <title>Comparative analysis of the genomes of Stylophora pistillata and Acropora digitifera provides evidence for extensive differences between species of corals.</title>
        <authorList>
            <person name="Voolstra C.R."/>
            <person name="Li Y."/>
            <person name="Liew Y.J."/>
            <person name="Baumgarten S."/>
            <person name="Zoccola D."/>
            <person name="Flot J.-F."/>
            <person name="Tambutte S."/>
            <person name="Allemand D."/>
            <person name="Aranda M."/>
        </authorList>
    </citation>
    <scope>NUCLEOTIDE SEQUENCE [LARGE SCALE GENOMIC DNA]</scope>
</reference>
<comment type="caution">
    <text evidence="1">The sequence shown here is derived from an EMBL/GenBank/DDBJ whole genome shotgun (WGS) entry which is preliminary data.</text>
</comment>
<accession>A0A2B4S3T5</accession>
<keyword evidence="2" id="KW-1185">Reference proteome</keyword>
<protein>
    <submittedName>
        <fullName evidence="1">Uncharacterized protein</fullName>
    </submittedName>
</protein>
<dbReference type="Proteomes" id="UP000225706">
    <property type="component" value="Unassembled WGS sequence"/>
</dbReference>
<dbReference type="EMBL" id="LSMT01000215">
    <property type="protein sequence ID" value="PFX23182.1"/>
    <property type="molecule type" value="Genomic_DNA"/>
</dbReference>
<sequence length="196" mass="22358">MRRSAHAHDMHVYPPFCTESRIPVCHLNRRRVREAWTKVLIGKRVVLFIFPRVLQCHQPGHYSLLGDSHSTPLPAVTINCLLSKDSELQTVGAALVSNIATVKIHEDIALECSTAVIELLTRNVSPETEHNYLYTLRRFMDYNSEVAGLVSVMGVNVGKYKERSSDIDELCRDLEKSLSYNQSKSLRLWIMKDSYV</sequence>